<comment type="caution">
    <text evidence="1">The sequence shown here is derived from an EMBL/GenBank/DDBJ whole genome shotgun (WGS) entry which is preliminary data.</text>
</comment>
<dbReference type="AlphaFoldDB" id="U2YK89"/>
<reference evidence="1" key="1">
    <citation type="journal article" date="2013" name="Genome Announc.">
        <title>Draft Genome Sequence of Loktanella cinnabarina LL-001T, Isolated from Deep-Sea Floor Sediment.</title>
        <authorList>
            <person name="Nishi S."/>
            <person name="Tsubouchi T."/>
            <person name="Takaki Y."/>
            <person name="Koyanagi R."/>
            <person name="Satoh N."/>
            <person name="Maruyama T."/>
            <person name="Hatada Y."/>
        </authorList>
    </citation>
    <scope>NUCLEOTIDE SEQUENCE [LARGE SCALE GENOMIC DNA]</scope>
    <source>
        <strain evidence="1">LL-001</strain>
    </source>
</reference>
<proteinExistence type="predicted"/>
<dbReference type="Proteomes" id="UP000016566">
    <property type="component" value="Unassembled WGS sequence"/>
</dbReference>
<protein>
    <submittedName>
        <fullName evidence="1">Uncharacterized protein</fullName>
    </submittedName>
</protein>
<sequence>MMPPAGRRSGRELPGTVVLREALRSIRHVAREGRDAVVEAASHGGAPVARVANFAITGADRMAEMAEEVVGLLIGAGAAPPDLSLADMPADEVNAACFAAAAYSALGHVLRGLGARHALVSEMRLRAAFLRGGGTGATTRSARLFVAMSEAEVIADVRMEPAADLSAHEAERLALFAMLLWMLSDRDIGDASDALDAASMIAIALRSELACAEGDEVTLAALLKEFRHHV</sequence>
<keyword evidence="2" id="KW-1185">Reference proteome</keyword>
<evidence type="ECO:0000313" key="1">
    <source>
        <dbReference type="EMBL" id="GAD55331.1"/>
    </source>
</evidence>
<gene>
    <name evidence="1" type="ORF">MBELCI_1383</name>
</gene>
<dbReference type="RefSeq" id="WP_021693435.1">
    <property type="nucleotide sequence ID" value="NZ_BATB01000013.1"/>
</dbReference>
<organism evidence="1 2">
    <name type="scientific">Limimaricola cinnabarinus LL-001</name>
    <dbReference type="NCBI Taxonomy" id="1337093"/>
    <lineage>
        <taxon>Bacteria</taxon>
        <taxon>Pseudomonadati</taxon>
        <taxon>Pseudomonadota</taxon>
        <taxon>Alphaproteobacteria</taxon>
        <taxon>Rhodobacterales</taxon>
        <taxon>Paracoccaceae</taxon>
        <taxon>Limimaricola</taxon>
    </lineage>
</organism>
<evidence type="ECO:0000313" key="2">
    <source>
        <dbReference type="Proteomes" id="UP000016566"/>
    </source>
</evidence>
<dbReference type="OrthoDB" id="7844215at2"/>
<accession>U2YK89</accession>
<name>U2YK89_9RHOB</name>
<dbReference type="EMBL" id="BATB01000013">
    <property type="protein sequence ID" value="GAD55331.1"/>
    <property type="molecule type" value="Genomic_DNA"/>
</dbReference>
<dbReference type="STRING" id="1337093.MBELCI_1383"/>